<evidence type="ECO:0000256" key="2">
    <source>
        <dbReference type="ARBA" id="ARBA00004667"/>
    </source>
</evidence>
<dbReference type="NCBIfam" id="TIGR00070">
    <property type="entry name" value="hisG"/>
    <property type="match status" value="1"/>
</dbReference>
<proteinExistence type="predicted"/>
<accession>A0ABZ0Z688</accession>
<evidence type="ECO:0000256" key="3">
    <source>
        <dbReference type="ARBA" id="ARBA00011946"/>
    </source>
</evidence>
<dbReference type="InterPro" id="IPR027417">
    <property type="entry name" value="P-loop_NTPase"/>
</dbReference>
<comment type="catalytic activity">
    <reaction evidence="1">
        <text>1-(5-phospho-beta-D-ribosyl)-ATP + diphosphate = 5-phospho-alpha-D-ribose 1-diphosphate + ATP</text>
        <dbReference type="Rhea" id="RHEA:18473"/>
        <dbReference type="ChEBI" id="CHEBI:30616"/>
        <dbReference type="ChEBI" id="CHEBI:33019"/>
        <dbReference type="ChEBI" id="CHEBI:58017"/>
        <dbReference type="ChEBI" id="CHEBI:73183"/>
        <dbReference type="EC" id="2.4.2.17"/>
    </reaction>
</comment>
<name>A0ABZ0Z688_9CAUD</name>
<dbReference type="Pfam" id="PF01634">
    <property type="entry name" value="HisG"/>
    <property type="match status" value="1"/>
</dbReference>
<evidence type="ECO:0000259" key="8">
    <source>
        <dbReference type="Pfam" id="PF01634"/>
    </source>
</evidence>
<evidence type="ECO:0000256" key="1">
    <source>
        <dbReference type="ARBA" id="ARBA00000915"/>
    </source>
</evidence>
<sequence>MGNTIIALPKGRLYKQLELEFDLFHKFNIPDSTTRTYFHKNFFNDASLFIAKPKAIPQLLHCGFVQYGITGFDIVQNSEYAGEIVPIHNFGFNKVKMCLCSRMSKEELFSLNRPIKVATEFTILASKYFTEKERTHYVIDTTGSTEGYVDLCADCIIDVVETGETIKANGMEIIDVLFETSTMLFTTKDNLNKSMPDCIKDWISNKDKKINVYVEGNDGTGKTWLISQLQKRFNTPKMIFHDRCKLSELTLDDNIVSANYNEFINSKGLDKDGIYIILDDTILNCQKRILSRGDSLDEKFHTYEDLMIFRERYRILSDMLRDADYKILYIDRSIHSSKSDVEFVSHVALSIMNFL</sequence>
<evidence type="ECO:0000313" key="9">
    <source>
        <dbReference type="EMBL" id="WQJ53533.1"/>
    </source>
</evidence>
<dbReference type="PANTHER" id="PTHR21403">
    <property type="entry name" value="ATP PHOSPHORIBOSYLTRANSFERASE ATP-PRTASE"/>
    <property type="match status" value="1"/>
</dbReference>
<evidence type="ECO:0000256" key="5">
    <source>
        <dbReference type="ARBA" id="ARBA00022676"/>
    </source>
</evidence>
<dbReference type="InterPro" id="IPR001348">
    <property type="entry name" value="ATP_PRibTrfase_HisG"/>
</dbReference>
<keyword evidence="10" id="KW-1185">Reference proteome</keyword>
<dbReference type="EC" id="2.4.2.17" evidence="3"/>
<evidence type="ECO:0000256" key="7">
    <source>
        <dbReference type="ARBA" id="ARBA00023102"/>
    </source>
</evidence>
<dbReference type="InterPro" id="IPR013820">
    <property type="entry name" value="ATP_PRibTrfase_cat"/>
</dbReference>
<dbReference type="EMBL" id="OR769223">
    <property type="protein sequence ID" value="WQJ53533.1"/>
    <property type="molecule type" value="Genomic_DNA"/>
</dbReference>
<keyword evidence="7" id="KW-0368">Histidine biosynthesis</keyword>
<dbReference type="Proteomes" id="UP001358193">
    <property type="component" value="Segment"/>
</dbReference>
<dbReference type="SUPFAM" id="SSF52540">
    <property type="entry name" value="P-loop containing nucleoside triphosphate hydrolases"/>
    <property type="match status" value="1"/>
</dbReference>
<organism evidence="9 10">
    <name type="scientific">phage Lak_Megaphage_Sonny</name>
    <dbReference type="NCBI Taxonomy" id="3109229"/>
    <lineage>
        <taxon>Viruses</taxon>
        <taxon>Duplodnaviria</taxon>
        <taxon>Heunggongvirae</taxon>
        <taxon>Uroviricota</taxon>
        <taxon>Caudoviricetes</taxon>
        <taxon>Caudoviricetes code 15 clade</taxon>
    </lineage>
</organism>
<keyword evidence="4" id="KW-0028">Amino-acid biosynthesis</keyword>
<dbReference type="GO" id="GO:0003879">
    <property type="term" value="F:ATP phosphoribosyltransferase activity"/>
    <property type="evidence" value="ECO:0007669"/>
    <property type="project" value="UniProtKB-EC"/>
</dbReference>
<comment type="pathway">
    <text evidence="2">Amino-acid biosynthesis; L-histidine biosynthesis; L-histidine from 5-phospho-alpha-D-ribose 1-diphosphate: step 1/9.</text>
</comment>
<dbReference type="PANTHER" id="PTHR21403:SF8">
    <property type="entry name" value="ATP PHOSPHORIBOSYLTRANSFERASE"/>
    <property type="match status" value="1"/>
</dbReference>
<reference evidence="9 10" key="1">
    <citation type="submission" date="2023-11" db="EMBL/GenBank/DDBJ databases">
        <authorList>
            <person name="Cook R."/>
            <person name="Crisci M."/>
            <person name="Pye H."/>
            <person name="Adriaenssens E."/>
            <person name="Santini J."/>
        </authorList>
    </citation>
    <scope>NUCLEOTIDE SEQUENCE [LARGE SCALE GENOMIC DNA]</scope>
    <source>
        <strain evidence="9">Lak_Megaphage_Sonny</strain>
    </source>
</reference>
<evidence type="ECO:0000313" key="10">
    <source>
        <dbReference type="Proteomes" id="UP001358193"/>
    </source>
</evidence>
<dbReference type="SUPFAM" id="SSF53850">
    <property type="entry name" value="Periplasmic binding protein-like II"/>
    <property type="match status" value="1"/>
</dbReference>
<keyword evidence="5 9" id="KW-0328">Glycosyltransferase</keyword>
<feature type="domain" description="ATP phosphoribosyltransferase catalytic" evidence="8">
    <location>
        <begin position="52"/>
        <end position="200"/>
    </location>
</feature>
<keyword evidence="6 9" id="KW-0808">Transferase</keyword>
<evidence type="ECO:0000256" key="6">
    <source>
        <dbReference type="ARBA" id="ARBA00022679"/>
    </source>
</evidence>
<dbReference type="Gene3D" id="3.40.190.10">
    <property type="entry name" value="Periplasmic binding protein-like II"/>
    <property type="match status" value="2"/>
</dbReference>
<protein>
    <recommendedName>
        <fullName evidence="3">ATP phosphoribosyltransferase</fullName>
        <ecNumber evidence="3">2.4.2.17</ecNumber>
    </recommendedName>
</protein>
<evidence type="ECO:0000256" key="4">
    <source>
        <dbReference type="ARBA" id="ARBA00022605"/>
    </source>
</evidence>